<dbReference type="RefSeq" id="WP_072339251.1">
    <property type="nucleotide sequence ID" value="NZ_FPKU01000001.1"/>
</dbReference>
<dbReference type="STRING" id="665118.SAMN02983003_0820"/>
<proteinExistence type="predicted"/>
<keyword evidence="2" id="KW-1185">Reference proteome</keyword>
<dbReference type="AlphaFoldDB" id="A0A1K2HUC4"/>
<sequence>MATVSVSLRSVTDTGAAMGWAGGHTVVIDRNSGKAGGTGLGFNGAQMLGLAIGGCFCNDLRYKAEEMGITIVSIAVDVALELGGQPSRVLGCDLAVTVMSDDANADIAGLVAQSEQASTIGQSVITGFPVRVRAS</sequence>
<gene>
    <name evidence="1" type="ORF">SAMN02983003_0820</name>
</gene>
<dbReference type="InterPro" id="IPR036102">
    <property type="entry name" value="OsmC/Ohrsf"/>
</dbReference>
<dbReference type="OrthoDB" id="7868221at2"/>
<evidence type="ECO:0000313" key="1">
    <source>
        <dbReference type="EMBL" id="SFZ81992.1"/>
    </source>
</evidence>
<name>A0A1K2HUC4_9HYPH</name>
<reference evidence="1 2" key="1">
    <citation type="submission" date="2016-11" db="EMBL/GenBank/DDBJ databases">
        <authorList>
            <person name="Jaros S."/>
            <person name="Januszkiewicz K."/>
            <person name="Wedrychowicz H."/>
        </authorList>
    </citation>
    <scope>NUCLEOTIDE SEQUENCE [LARGE SCALE GENOMIC DNA]</scope>
    <source>
        <strain evidence="1 2">ATCC 23634</strain>
    </source>
</reference>
<dbReference type="InterPro" id="IPR015946">
    <property type="entry name" value="KH_dom-like_a/b"/>
</dbReference>
<protein>
    <submittedName>
        <fullName evidence="1">Organic hydroperoxide reductase OsmC/OhrA</fullName>
    </submittedName>
</protein>
<dbReference type="Proteomes" id="UP000183447">
    <property type="component" value="Unassembled WGS sequence"/>
</dbReference>
<accession>A0A1K2HUC4</accession>
<dbReference type="Pfam" id="PF02566">
    <property type="entry name" value="OsmC"/>
    <property type="match status" value="1"/>
</dbReference>
<dbReference type="SUPFAM" id="SSF82784">
    <property type="entry name" value="OsmC-like"/>
    <property type="match status" value="1"/>
</dbReference>
<dbReference type="EMBL" id="FPKU01000001">
    <property type="protein sequence ID" value="SFZ81992.1"/>
    <property type="molecule type" value="Genomic_DNA"/>
</dbReference>
<organism evidence="1 2">
    <name type="scientific">Devosia enhydra</name>
    <dbReference type="NCBI Taxonomy" id="665118"/>
    <lineage>
        <taxon>Bacteria</taxon>
        <taxon>Pseudomonadati</taxon>
        <taxon>Pseudomonadota</taxon>
        <taxon>Alphaproteobacteria</taxon>
        <taxon>Hyphomicrobiales</taxon>
        <taxon>Devosiaceae</taxon>
        <taxon>Devosia</taxon>
    </lineage>
</organism>
<dbReference type="InterPro" id="IPR003718">
    <property type="entry name" value="OsmC/Ohr_fam"/>
</dbReference>
<dbReference type="Gene3D" id="3.30.300.20">
    <property type="match status" value="1"/>
</dbReference>
<evidence type="ECO:0000313" key="2">
    <source>
        <dbReference type="Proteomes" id="UP000183447"/>
    </source>
</evidence>